<evidence type="ECO:0000259" key="8">
    <source>
        <dbReference type="SMART" id="SM00306"/>
    </source>
</evidence>
<dbReference type="Proteomes" id="UP000177481">
    <property type="component" value="Unassembled WGS sequence"/>
</dbReference>
<dbReference type="GO" id="GO:0006260">
    <property type="term" value="P:DNA replication"/>
    <property type="evidence" value="ECO:0007669"/>
    <property type="project" value="UniProtKB-KW"/>
</dbReference>
<comment type="catalytic activity">
    <reaction evidence="6">
        <text>DNA(n) + a 2'-deoxyribonucleoside 5'-triphosphate = DNA(n+1) + diphosphate</text>
        <dbReference type="Rhea" id="RHEA:22508"/>
        <dbReference type="Rhea" id="RHEA-COMP:17339"/>
        <dbReference type="Rhea" id="RHEA-COMP:17340"/>
        <dbReference type="ChEBI" id="CHEBI:33019"/>
        <dbReference type="ChEBI" id="CHEBI:61560"/>
        <dbReference type="ChEBI" id="CHEBI:173112"/>
        <dbReference type="EC" id="2.7.7.7"/>
    </reaction>
</comment>
<dbReference type="GO" id="GO:0015074">
    <property type="term" value="P:DNA integration"/>
    <property type="evidence" value="ECO:0007669"/>
    <property type="project" value="InterPro"/>
</dbReference>
<dbReference type="GO" id="GO:0003887">
    <property type="term" value="F:DNA-directed DNA polymerase activity"/>
    <property type="evidence" value="ECO:0007669"/>
    <property type="project" value="UniProtKB-KW"/>
</dbReference>
<evidence type="ECO:0000256" key="5">
    <source>
        <dbReference type="ARBA" id="ARBA00022932"/>
    </source>
</evidence>
<dbReference type="SUPFAM" id="SSF51294">
    <property type="entry name" value="Hedgehog/intein (Hint) domain"/>
    <property type="match status" value="1"/>
</dbReference>
<dbReference type="SUPFAM" id="SSF89550">
    <property type="entry name" value="PHP domain-like"/>
    <property type="match status" value="1"/>
</dbReference>
<dbReference type="Pfam" id="PF14579">
    <property type="entry name" value="HHH_6"/>
    <property type="match status" value="1"/>
</dbReference>
<dbReference type="GO" id="GO:0008408">
    <property type="term" value="F:3'-5' exonuclease activity"/>
    <property type="evidence" value="ECO:0007669"/>
    <property type="project" value="InterPro"/>
</dbReference>
<dbReference type="PANTHER" id="PTHR32294">
    <property type="entry name" value="DNA POLYMERASE III SUBUNIT ALPHA"/>
    <property type="match status" value="1"/>
</dbReference>
<dbReference type="NCBIfam" id="TIGR01443">
    <property type="entry name" value="intein_Cterm"/>
    <property type="match status" value="1"/>
</dbReference>
<dbReference type="Pfam" id="PF07733">
    <property type="entry name" value="DNA_pol3_alpha"/>
    <property type="match status" value="1"/>
</dbReference>
<evidence type="ECO:0000313" key="11">
    <source>
        <dbReference type="Proteomes" id="UP000177481"/>
    </source>
</evidence>
<dbReference type="InterPro" id="IPR008029">
    <property type="entry name" value="Phage_T7_Gp3_endoDNaseI"/>
</dbReference>
<evidence type="ECO:0000256" key="6">
    <source>
        <dbReference type="ARBA" id="ARBA00049244"/>
    </source>
</evidence>
<evidence type="ECO:0000256" key="1">
    <source>
        <dbReference type="ARBA" id="ARBA00012417"/>
    </source>
</evidence>
<dbReference type="InterPro" id="IPR016195">
    <property type="entry name" value="Pol/histidinol_Pase-like"/>
</dbReference>
<dbReference type="EC" id="2.7.7.7" evidence="1"/>
<dbReference type="CDD" id="cd22324">
    <property type="entry name" value="Endonuclease_I"/>
    <property type="match status" value="1"/>
</dbReference>
<dbReference type="GO" id="GO:0003677">
    <property type="term" value="F:DNA binding"/>
    <property type="evidence" value="ECO:0007669"/>
    <property type="project" value="InterPro"/>
</dbReference>
<dbReference type="CDD" id="cd12113">
    <property type="entry name" value="PHP_PolIIIA_DnaE3"/>
    <property type="match status" value="1"/>
</dbReference>
<gene>
    <name evidence="10" type="ORF">A3A71_00970</name>
</gene>
<evidence type="ECO:0000259" key="7">
    <source>
        <dbReference type="SMART" id="SM00305"/>
    </source>
</evidence>
<dbReference type="InterPro" id="IPR003141">
    <property type="entry name" value="Pol/His_phosphatase_N"/>
</dbReference>
<keyword evidence="3" id="KW-0548">Nucleotidyltransferase</keyword>
<feature type="domain" description="Polymerase/histidinol phosphatase N-terminal" evidence="9">
    <location>
        <begin position="7"/>
        <end position="74"/>
    </location>
</feature>
<dbReference type="GO" id="GO:0016539">
    <property type="term" value="P:intein-mediated protein splicing"/>
    <property type="evidence" value="ECO:0007669"/>
    <property type="project" value="InterPro"/>
</dbReference>
<dbReference type="STRING" id="1797471.A3A71_00970"/>
<dbReference type="Pfam" id="PF14890">
    <property type="entry name" value="Intein_splicing"/>
    <property type="match status" value="1"/>
</dbReference>
<dbReference type="InterPro" id="IPR004013">
    <property type="entry name" value="PHP_dom"/>
</dbReference>
<protein>
    <recommendedName>
        <fullName evidence="1">DNA-directed DNA polymerase</fullName>
        <ecNumber evidence="1">2.7.7.7</ecNumber>
    </recommendedName>
</protein>
<dbReference type="InterPro" id="IPR011335">
    <property type="entry name" value="Restrct_endonuc-II-like"/>
</dbReference>
<dbReference type="InterPro" id="IPR030934">
    <property type="entry name" value="Intein_C"/>
</dbReference>
<feature type="domain" description="Hint" evidence="7">
    <location>
        <begin position="943"/>
        <end position="989"/>
    </location>
</feature>
<dbReference type="InterPro" id="IPR041931">
    <property type="entry name" value="DNA_pol3_alpha_thumb_dom"/>
</dbReference>
<dbReference type="SMART" id="SM00305">
    <property type="entry name" value="HintC"/>
    <property type="match status" value="1"/>
</dbReference>
<keyword evidence="2" id="KW-0808">Transferase</keyword>
<dbReference type="SMART" id="SM00306">
    <property type="entry name" value="HintN"/>
    <property type="match status" value="1"/>
</dbReference>
<evidence type="ECO:0000313" key="10">
    <source>
        <dbReference type="EMBL" id="OGD64613.1"/>
    </source>
</evidence>
<evidence type="ECO:0000256" key="4">
    <source>
        <dbReference type="ARBA" id="ARBA00022705"/>
    </source>
</evidence>
<dbReference type="Gene3D" id="3.20.20.140">
    <property type="entry name" value="Metal-dependent hydrolases"/>
    <property type="match status" value="1"/>
</dbReference>
<dbReference type="CDD" id="cd00081">
    <property type="entry name" value="Hint"/>
    <property type="match status" value="1"/>
</dbReference>
<accession>A0A1F5EB72</accession>
<keyword evidence="5" id="KW-0239">DNA-directed DNA polymerase</keyword>
<dbReference type="InterPro" id="IPR003586">
    <property type="entry name" value="Hint_dom_C"/>
</dbReference>
<dbReference type="Gene3D" id="1.10.150.870">
    <property type="match status" value="1"/>
</dbReference>
<dbReference type="GO" id="GO:0016032">
    <property type="term" value="P:viral process"/>
    <property type="evidence" value="ECO:0007669"/>
    <property type="project" value="InterPro"/>
</dbReference>
<dbReference type="CDD" id="cd04485">
    <property type="entry name" value="DnaE_OBF"/>
    <property type="match status" value="1"/>
</dbReference>
<organism evidence="10 11">
    <name type="scientific">Candidatus Berkelbacteria bacterium RIFCSPLOWO2_01_FULL_50_28</name>
    <dbReference type="NCBI Taxonomy" id="1797471"/>
    <lineage>
        <taxon>Bacteria</taxon>
        <taxon>Candidatus Berkelbacteria</taxon>
    </lineage>
</organism>
<dbReference type="SMART" id="SM00481">
    <property type="entry name" value="POLIIIAc"/>
    <property type="match status" value="1"/>
</dbReference>
<dbReference type="InterPro" id="IPR040982">
    <property type="entry name" value="DNA_pol3_finger"/>
</dbReference>
<keyword evidence="4" id="KW-0235">DNA replication</keyword>
<dbReference type="Gene3D" id="3.40.91.30">
    <property type="match status" value="1"/>
</dbReference>
<reference evidence="10 11" key="1">
    <citation type="journal article" date="2016" name="Nat. Commun.">
        <title>Thousands of microbial genomes shed light on interconnected biogeochemical processes in an aquifer system.</title>
        <authorList>
            <person name="Anantharaman K."/>
            <person name="Brown C.T."/>
            <person name="Hug L.A."/>
            <person name="Sharon I."/>
            <person name="Castelle C.J."/>
            <person name="Probst A.J."/>
            <person name="Thomas B.C."/>
            <person name="Singh A."/>
            <person name="Wilkins M.J."/>
            <person name="Karaoz U."/>
            <person name="Brodie E.L."/>
            <person name="Williams K.H."/>
            <person name="Hubbard S.S."/>
            <person name="Banfield J.F."/>
        </authorList>
    </citation>
    <scope>NUCLEOTIDE SEQUENCE [LARGE SCALE GENOMIC DNA]</scope>
</reference>
<dbReference type="PROSITE" id="PS50818">
    <property type="entry name" value="INTEIN_C_TER"/>
    <property type="match status" value="1"/>
</dbReference>
<evidence type="ECO:0000259" key="9">
    <source>
        <dbReference type="SMART" id="SM00481"/>
    </source>
</evidence>
<dbReference type="Pfam" id="PF02811">
    <property type="entry name" value="PHP"/>
    <property type="match status" value="1"/>
</dbReference>
<dbReference type="InterPro" id="IPR011708">
    <property type="entry name" value="DNA_pol3_alpha_NTPase_dom"/>
</dbReference>
<evidence type="ECO:0000256" key="2">
    <source>
        <dbReference type="ARBA" id="ARBA00022679"/>
    </source>
</evidence>
<feature type="domain" description="Hint" evidence="8">
    <location>
        <begin position="608"/>
        <end position="701"/>
    </location>
</feature>
<dbReference type="SUPFAM" id="SSF52980">
    <property type="entry name" value="Restriction endonuclease-like"/>
    <property type="match status" value="1"/>
</dbReference>
<dbReference type="NCBIfam" id="TIGR00594">
    <property type="entry name" value="polc"/>
    <property type="match status" value="2"/>
</dbReference>
<dbReference type="Pfam" id="PF17657">
    <property type="entry name" value="DNA_pol3_finger"/>
    <property type="match status" value="1"/>
</dbReference>
<sequence>MPKPNFVHLHVHSHYSLLDGLGKVPELVGRAKELGMPALALTDHGVLYGAIEFFSECKKAGLKPIIGQEAYIAPHAMSDRTSGPGSRPFHMILLAKNLAGYKNLIKITSAAHLEGYYYKPRVDRDFLSRHSEGLIASSACLASETSRLILDKNFDELETTIQTYREMFGKDSYYLELQDHPSIPEQQVVNEHLKRVAEKLKFPLIVTNDTHYVNSDDHVSHDQLVCIQTGKLVSDSNRMIYTGDFSLKTPQEMAEAFTDVPQALENTLKIADLVNLDIPLEQNLLPKFPVPKGQTEASYLKHLCEEGLTKRFREVTPEIRSRLDYELGIVNKMGYPGYFLAVWDFAKFAREKGIYYGCRGSAAGSLISYVIEITNIDPLRYDLLFERFLDLNRISMPDIDMDFEDSRRGEIIDYARAKYGDGHVAGIITFGTIMARAAVRDVGRVLGVPYNQVDAIAKVVPAPIQGRHTPLAKSVGEAPELKQMYDNDPQAKMVLDSAMKLEGTIRHASQHACAVVISNDPLEDYAPVQQAQGGDVHQVTQYSMGPIEKIGLLKMDFLGLANYTILRQCCEIIEAVYGDKIDVYNLPENDKETFELFGKGETTGVFQLECLSGDTIISNTTIKKLYTTQDKKRLESVYLDEGKVHKNKILRVLKGPKKQLYNLIATNGWFIKASADHHFLTKDGWKKLSELINGEEILLKNKAKHLIYNTCHICGRQIDGQKEGKSQYCYTCSARHYSNPSKAISRQRIAESRHRFYESGGKPWNLGETKESSALLALTGEKISRSLAGKTNIDKFGPERAEEIRLRMSEAMRGEKNHMFGRRPPHRKGGFRQDLGHYVRSNWEADFARVLIHNGLAYDYEPETFPVTLPDGRSTNYTPDFFVPSENTYYEIKGWLHDGDRLKMEEFQKQYPAIKLVIISTTKFAEFALKYRTLVAWECPRIPSGFDYVTVKAIKPAGIEETYDIKMETPGNNYVANGFVVHNSSGMKRYIKELRPNKLEDIVAMVALYRPGPMQWIQSFIDRKNGKEKIEYLHPLAKDALKDTYGIPVYQEQVMRMSKDMCGFTGAEADTMRKAVGKKIPKLMAQMKEKFITGAVKNGVVETKARDIWKQLEDFAAYCFNKSHAVSYATIAYQTAYLKAHFPDCFMAALMTSDLDNTDRLSIEISECEHMGLKVLPPDVDESFAAFAVLKEKKAIRFGLGAIKNVGTAVAKAMVRERKTNGPYETLEDFLSRNGATLNKKVLDSLVRSGALDRFGKRSDLHGALELLVKYAAGGKGVTEGQLSIFAEAVNKQNLPAVVLPTTVEDKAAYLTWEKELLGLYLSDHPLKQFPALTSLATPIATLSIEQAGKMVRVAGILQQFKKITTKAGAQMAFAELEDLTGQLEVIVFPTILGQFPTLWQTDKMVIVDARISDKDSTVKLLAERVWDLKEVSPQMLPKLESTVRAARPNGGSSPAKPNGPSTYMIDLPSGAARSLVPKLKSLLEGYPGTTPVELRVAQNGLVKAVRTTLTVEKCADLDEEIAQLFLDNV</sequence>
<dbReference type="InterPro" id="IPR029460">
    <property type="entry name" value="DNAPol_HHH"/>
</dbReference>
<dbReference type="Gene3D" id="1.10.10.1600">
    <property type="entry name" value="Bacterial DNA polymerase III alpha subunit, thumb domain"/>
    <property type="match status" value="1"/>
</dbReference>
<proteinExistence type="predicted"/>
<dbReference type="PANTHER" id="PTHR32294:SF0">
    <property type="entry name" value="DNA POLYMERASE III SUBUNIT ALPHA"/>
    <property type="match status" value="1"/>
</dbReference>
<dbReference type="InterPro" id="IPR006141">
    <property type="entry name" value="Intein_N"/>
</dbReference>
<dbReference type="EMBL" id="MEZX01000002">
    <property type="protein sequence ID" value="OGD64613.1"/>
    <property type="molecule type" value="Genomic_DNA"/>
</dbReference>
<name>A0A1F5EB72_9BACT</name>
<dbReference type="InterPro" id="IPR004805">
    <property type="entry name" value="DnaE2/DnaE/PolC"/>
</dbReference>
<dbReference type="InterPro" id="IPR003587">
    <property type="entry name" value="Hint_dom_N"/>
</dbReference>
<dbReference type="GO" id="GO:0008833">
    <property type="term" value="F:deoxyribonuclease IV (phage-T4-induced) activity"/>
    <property type="evidence" value="ECO:0007669"/>
    <property type="project" value="InterPro"/>
</dbReference>
<dbReference type="Gene3D" id="2.170.16.10">
    <property type="entry name" value="Hedgehog/Intein (Hint) domain"/>
    <property type="match status" value="1"/>
</dbReference>
<dbReference type="PROSITE" id="PS50817">
    <property type="entry name" value="INTEIN_N_TER"/>
    <property type="match status" value="1"/>
</dbReference>
<dbReference type="InterPro" id="IPR036844">
    <property type="entry name" value="Hint_dom_sf"/>
</dbReference>
<comment type="caution">
    <text evidence="10">The sequence shown here is derived from an EMBL/GenBank/DDBJ whole genome shotgun (WGS) entry which is preliminary data.</text>
</comment>
<evidence type="ECO:0000256" key="3">
    <source>
        <dbReference type="ARBA" id="ARBA00022695"/>
    </source>
</evidence>